<feature type="non-terminal residue" evidence="1">
    <location>
        <position position="1"/>
    </location>
</feature>
<name>A0ABY2H140_9HYPO</name>
<dbReference type="EMBL" id="PPTA01000007">
    <property type="protein sequence ID" value="TFB01959.1"/>
    <property type="molecule type" value="Genomic_DNA"/>
</dbReference>
<keyword evidence="2" id="KW-1185">Reference proteome</keyword>
<organism evidence="1 2">
    <name type="scientific">Trichoderma ghanense</name>
    <dbReference type="NCBI Taxonomy" id="65468"/>
    <lineage>
        <taxon>Eukaryota</taxon>
        <taxon>Fungi</taxon>
        <taxon>Dikarya</taxon>
        <taxon>Ascomycota</taxon>
        <taxon>Pezizomycotina</taxon>
        <taxon>Sordariomycetes</taxon>
        <taxon>Hypocreomycetidae</taxon>
        <taxon>Hypocreales</taxon>
        <taxon>Hypocreaceae</taxon>
        <taxon>Trichoderma</taxon>
    </lineage>
</organism>
<comment type="caution">
    <text evidence="1">The sequence shown here is derived from an EMBL/GenBank/DDBJ whole genome shotgun (WGS) entry which is preliminary data.</text>
</comment>
<dbReference type="RefSeq" id="XP_073558160.1">
    <property type="nucleotide sequence ID" value="XM_073703234.1"/>
</dbReference>
<evidence type="ECO:0000313" key="2">
    <source>
        <dbReference type="Proteomes" id="UP001642720"/>
    </source>
</evidence>
<reference evidence="1 2" key="1">
    <citation type="submission" date="2018-01" db="EMBL/GenBank/DDBJ databases">
        <title>Genome characterization of the sugarcane-associated fungus Trichoderma ghanense CCMA-1212 and their application in lignocelulose bioconversion.</title>
        <authorList>
            <person name="Steindorff A.S."/>
            <person name="Mendes T.D."/>
            <person name="Vilela E.S.D."/>
            <person name="Rodrigues D.S."/>
            <person name="Formighieri E.F."/>
            <person name="Melo I.S."/>
            <person name="Favaro L.C.L."/>
        </authorList>
    </citation>
    <scope>NUCLEOTIDE SEQUENCE [LARGE SCALE GENOMIC DNA]</scope>
    <source>
        <strain evidence="1 2">CCMA-1212</strain>
    </source>
</reference>
<gene>
    <name evidence="1" type="ORF">CCMA1212_005993</name>
</gene>
<accession>A0ABY2H140</accession>
<dbReference type="GeneID" id="300577684"/>
<dbReference type="Proteomes" id="UP001642720">
    <property type="component" value="Unassembled WGS sequence"/>
</dbReference>
<proteinExistence type="predicted"/>
<protein>
    <submittedName>
        <fullName evidence="1">Uncharacterized protein</fullName>
    </submittedName>
</protein>
<sequence>CLSTISWPPRVSHNVVQNLVVGLHSHRKHPIRQVSVSDCLAHDKHCSDAASLYQRHQAGIKSCSGNESALQLPLSSRPYLDIHEGNHITVMK</sequence>
<evidence type="ECO:0000313" key="1">
    <source>
        <dbReference type="EMBL" id="TFB01959.1"/>
    </source>
</evidence>